<dbReference type="EMBL" id="PFAG01000014">
    <property type="protein sequence ID" value="PIR98444.1"/>
    <property type="molecule type" value="Genomic_DNA"/>
</dbReference>
<dbReference type="GO" id="GO:0019843">
    <property type="term" value="F:rRNA binding"/>
    <property type="evidence" value="ECO:0007669"/>
    <property type="project" value="UniProtKB-KW"/>
</dbReference>
<dbReference type="InterPro" id="IPR019927">
    <property type="entry name" value="Ribosomal_uL3_bac/org-type"/>
</dbReference>
<dbReference type="AlphaFoldDB" id="A0A2H0VH54"/>
<evidence type="ECO:0000313" key="9">
    <source>
        <dbReference type="EMBL" id="PIR98444.1"/>
    </source>
</evidence>
<evidence type="ECO:0000256" key="4">
    <source>
        <dbReference type="ARBA" id="ARBA00022980"/>
    </source>
</evidence>
<proteinExistence type="inferred from homology"/>
<evidence type="ECO:0000256" key="2">
    <source>
        <dbReference type="ARBA" id="ARBA00022730"/>
    </source>
</evidence>
<protein>
    <recommendedName>
        <fullName evidence="6">Large ribosomal subunit protein uL3</fullName>
    </recommendedName>
    <alternativeName>
        <fullName evidence="7">50S ribosomal protein L3</fullName>
    </alternativeName>
</protein>
<comment type="similarity">
    <text evidence="1">Belongs to the universal ribosomal protein uL3 family.</text>
</comment>
<feature type="region of interest" description="Disordered" evidence="8">
    <location>
        <begin position="63"/>
        <end position="86"/>
    </location>
</feature>
<gene>
    <name evidence="9" type="primary">rplC</name>
    <name evidence="9" type="ORF">COT88_01300</name>
</gene>
<dbReference type="SUPFAM" id="SSF50447">
    <property type="entry name" value="Translation proteins"/>
    <property type="match status" value="1"/>
</dbReference>
<dbReference type="GO" id="GO:0006412">
    <property type="term" value="P:translation"/>
    <property type="evidence" value="ECO:0007669"/>
    <property type="project" value="InterPro"/>
</dbReference>
<dbReference type="Gene3D" id="2.40.30.10">
    <property type="entry name" value="Translation factors"/>
    <property type="match status" value="1"/>
</dbReference>
<accession>A0A2H0VH54</accession>
<evidence type="ECO:0000256" key="3">
    <source>
        <dbReference type="ARBA" id="ARBA00022884"/>
    </source>
</evidence>
<dbReference type="PANTHER" id="PTHR11229:SF16">
    <property type="entry name" value="LARGE RIBOSOMAL SUBUNIT PROTEIN UL3C"/>
    <property type="match status" value="1"/>
</dbReference>
<dbReference type="GO" id="GO:0022625">
    <property type="term" value="C:cytosolic large ribosomal subunit"/>
    <property type="evidence" value="ECO:0007669"/>
    <property type="project" value="TreeGrafter"/>
</dbReference>
<keyword evidence="4 9" id="KW-0689">Ribosomal protein</keyword>
<keyword evidence="2" id="KW-0699">rRNA-binding</keyword>
<dbReference type="InterPro" id="IPR000597">
    <property type="entry name" value="Ribosomal_uL3"/>
</dbReference>
<dbReference type="PANTHER" id="PTHR11229">
    <property type="entry name" value="50S RIBOSOMAL PROTEIN L3"/>
    <property type="match status" value="1"/>
</dbReference>
<keyword evidence="5" id="KW-0687">Ribonucleoprotein</keyword>
<evidence type="ECO:0000256" key="6">
    <source>
        <dbReference type="ARBA" id="ARBA00035243"/>
    </source>
</evidence>
<reference evidence="10" key="1">
    <citation type="submission" date="2017-09" db="EMBL/GenBank/DDBJ databases">
        <title>Depth-based differentiation of microbial function through sediment-hosted aquifers and enrichment of novel symbionts in the deep terrestrial subsurface.</title>
        <authorList>
            <person name="Probst A.J."/>
            <person name="Ladd B."/>
            <person name="Jarett J.K."/>
            <person name="Geller-Mcgrath D.E."/>
            <person name="Sieber C.M.K."/>
            <person name="Emerson J.B."/>
            <person name="Anantharaman K."/>
            <person name="Thomas B.C."/>
            <person name="Malmstrom R."/>
            <person name="Stieglmeier M."/>
            <person name="Klingl A."/>
            <person name="Woyke T."/>
            <person name="Ryan C.M."/>
            <person name="Banfield J.F."/>
        </authorList>
    </citation>
    <scope>NUCLEOTIDE SEQUENCE [LARGE SCALE GENOMIC DNA]</scope>
</reference>
<comment type="caution">
    <text evidence="9">The sequence shown here is derived from an EMBL/GenBank/DDBJ whole genome shotgun (WGS) entry which is preliminary data.</text>
</comment>
<dbReference type="Pfam" id="PF00297">
    <property type="entry name" value="Ribosomal_L3"/>
    <property type="match status" value="1"/>
</dbReference>
<sequence length="140" mass="15100">MTQLEGKKIKMGQIFHEENVVPVTFVKLAEKPDFDIEIGAKVKVSGLSKGRGFQGVVKRYNFRGSPKSHGTKHTLRTGGSIGATGPQRVLPGQKMPGRMGNTKVNLKNLEIAGYEKDQGLLLIKGALPGAKGSKVSIFIK</sequence>
<evidence type="ECO:0000256" key="5">
    <source>
        <dbReference type="ARBA" id="ARBA00023274"/>
    </source>
</evidence>
<evidence type="ECO:0000256" key="1">
    <source>
        <dbReference type="ARBA" id="ARBA00006540"/>
    </source>
</evidence>
<evidence type="ECO:0000256" key="8">
    <source>
        <dbReference type="SAM" id="MobiDB-lite"/>
    </source>
</evidence>
<name>A0A2H0VH54_9BACT</name>
<keyword evidence="3" id="KW-0694">RNA-binding</keyword>
<dbReference type="Proteomes" id="UP000230776">
    <property type="component" value="Unassembled WGS sequence"/>
</dbReference>
<evidence type="ECO:0000313" key="10">
    <source>
        <dbReference type="Proteomes" id="UP000230776"/>
    </source>
</evidence>
<dbReference type="FunFam" id="2.40.30.10:FF:000004">
    <property type="entry name" value="50S ribosomal protein L3"/>
    <property type="match status" value="1"/>
</dbReference>
<dbReference type="InterPro" id="IPR009000">
    <property type="entry name" value="Transl_B-barrel_sf"/>
</dbReference>
<dbReference type="GO" id="GO:0003735">
    <property type="term" value="F:structural constituent of ribosome"/>
    <property type="evidence" value="ECO:0007669"/>
    <property type="project" value="InterPro"/>
</dbReference>
<evidence type="ECO:0000256" key="7">
    <source>
        <dbReference type="ARBA" id="ARBA00035457"/>
    </source>
</evidence>
<organism evidence="9 10">
    <name type="scientific">Candidatus Colwellbacteria bacterium CG10_big_fil_rev_8_21_14_0_10_41_28</name>
    <dbReference type="NCBI Taxonomy" id="1974539"/>
    <lineage>
        <taxon>Bacteria</taxon>
        <taxon>Candidatus Colwelliibacteriota</taxon>
    </lineage>
</organism>